<feature type="compositionally biased region" description="Low complexity" evidence="6">
    <location>
        <begin position="528"/>
        <end position="555"/>
    </location>
</feature>
<dbReference type="STRING" id="1391654.AKJ09_03855"/>
<dbReference type="PANTHER" id="PTHR43289">
    <property type="entry name" value="MITOGEN-ACTIVATED PROTEIN KINASE KINASE KINASE 20-RELATED"/>
    <property type="match status" value="1"/>
</dbReference>
<evidence type="ECO:0000259" key="8">
    <source>
        <dbReference type="PROSITE" id="PS50011"/>
    </source>
</evidence>
<feature type="binding site" evidence="5">
    <location>
        <position position="41"/>
    </location>
    <ligand>
        <name>ATP</name>
        <dbReference type="ChEBI" id="CHEBI:30616"/>
    </ligand>
</feature>
<dbReference type="Pfam" id="PF00069">
    <property type="entry name" value="Pkinase"/>
    <property type="match status" value="1"/>
</dbReference>
<sequence>MFSPDDIIEGKYRVVRHIGSGGMGAVYEGVNVRIGRRVAIKVLHAQVAEMPEFVERFEREAQAAARIGSPHVCDVLDLGDLENGDRFIVMEYLEGASLEERLEAKDSLTAQELAPIAFELLEGLATMHAAGVVHRDLKPANVFLAKSPGGRGEIVKILDFGVAKVQPLGGQLGTMTQTGAMMGTPLYMSPEQARGARDVDARTDVYAASVIFYRALAGILPYKADTLNELLFKIVLEDPKPLVEIVPDVDATFAAIVHRGLNRDVEQRIPNAREYQSLIAAWGKSQGRQSLAFATTMASDRPAPAAKPISSSGSRPLASAEILEVERSTKSPVQISAAPRTAVSGVPATAVSNDLARIAIQAPSPVDPSSPNSGTPIVWSDDDPPKNRSLSLEPSGPTLTSRVSHESTSAGVASTHGPAQAPAKKRPIMLGAIGAAVVAIAAIVVVTRGGDKTSSTSAATSSALPAPSNPSPNAVPADSAPTAAPPPAETKIVDLALAAPDAAPAPPAVAATAKEPSPTKREGVAKQTRPAGTEATTAAGMAATPSATAAPTSSAHGRKYRTNID</sequence>
<accession>A0A0K1PUY8</accession>
<feature type="region of interest" description="Disordered" evidence="6">
    <location>
        <begin position="451"/>
        <end position="487"/>
    </location>
</feature>
<keyword evidence="10" id="KW-1185">Reference proteome</keyword>
<keyword evidence="3 9" id="KW-0418">Kinase</keyword>
<dbReference type="PANTHER" id="PTHR43289:SF6">
    <property type="entry name" value="SERINE_THREONINE-PROTEIN KINASE NEKL-3"/>
    <property type="match status" value="1"/>
</dbReference>
<gene>
    <name evidence="9" type="ORF">AKJ09_03855</name>
</gene>
<dbReference type="GO" id="GO:0004674">
    <property type="term" value="F:protein serine/threonine kinase activity"/>
    <property type="evidence" value="ECO:0007669"/>
    <property type="project" value="UniProtKB-KW"/>
</dbReference>
<dbReference type="CDD" id="cd14014">
    <property type="entry name" value="STKc_PknB_like"/>
    <property type="match status" value="1"/>
</dbReference>
<dbReference type="PROSITE" id="PS00108">
    <property type="entry name" value="PROTEIN_KINASE_ST"/>
    <property type="match status" value="1"/>
</dbReference>
<keyword evidence="2 5" id="KW-0547">Nucleotide-binding</keyword>
<dbReference type="RefSeq" id="WP_146648364.1">
    <property type="nucleotide sequence ID" value="NZ_CP012333.1"/>
</dbReference>
<dbReference type="Gene3D" id="3.30.200.20">
    <property type="entry name" value="Phosphorylase Kinase, domain 1"/>
    <property type="match status" value="1"/>
</dbReference>
<feature type="domain" description="Protein kinase" evidence="8">
    <location>
        <begin position="12"/>
        <end position="279"/>
    </location>
</feature>
<dbReference type="Gene3D" id="1.10.510.10">
    <property type="entry name" value="Transferase(Phosphotransferase) domain 1"/>
    <property type="match status" value="1"/>
</dbReference>
<dbReference type="SUPFAM" id="SSF56112">
    <property type="entry name" value="Protein kinase-like (PK-like)"/>
    <property type="match status" value="1"/>
</dbReference>
<dbReference type="Proteomes" id="UP000064967">
    <property type="component" value="Chromosome"/>
</dbReference>
<keyword evidence="7" id="KW-0472">Membrane</keyword>
<feature type="region of interest" description="Disordered" evidence="6">
    <location>
        <begin position="361"/>
        <end position="422"/>
    </location>
</feature>
<evidence type="ECO:0000313" key="9">
    <source>
        <dbReference type="EMBL" id="AKU97191.1"/>
    </source>
</evidence>
<reference evidence="9 10" key="1">
    <citation type="submission" date="2015-08" db="EMBL/GenBank/DDBJ databases">
        <authorList>
            <person name="Babu N.S."/>
            <person name="Beckwith C.J."/>
            <person name="Beseler K.G."/>
            <person name="Brison A."/>
            <person name="Carone J.V."/>
            <person name="Caskin T.P."/>
            <person name="Diamond M."/>
            <person name="Durham M.E."/>
            <person name="Foxe J.M."/>
            <person name="Go M."/>
            <person name="Henderson B.A."/>
            <person name="Jones I.B."/>
            <person name="McGettigan J.A."/>
            <person name="Micheletti S.J."/>
            <person name="Nasrallah M.E."/>
            <person name="Ortiz D."/>
            <person name="Piller C.R."/>
            <person name="Privatt S.R."/>
            <person name="Schneider S.L."/>
            <person name="Sharp S."/>
            <person name="Smith T.C."/>
            <person name="Stanton J.D."/>
            <person name="Ullery H.E."/>
            <person name="Wilson R.J."/>
            <person name="Serrano M.G."/>
            <person name="Buck G."/>
            <person name="Lee V."/>
            <person name="Wang Y."/>
            <person name="Carvalho R."/>
            <person name="Voegtly L."/>
            <person name="Shi R."/>
            <person name="Duckworth R."/>
            <person name="Johnson A."/>
            <person name="Loviza R."/>
            <person name="Walstead R."/>
            <person name="Shah Z."/>
            <person name="Kiflezghi M."/>
            <person name="Wade K."/>
            <person name="Ball S.L."/>
            <person name="Bradley K.W."/>
            <person name="Asai D.J."/>
            <person name="Bowman C.A."/>
            <person name="Russell D.A."/>
            <person name="Pope W.H."/>
            <person name="Jacobs-Sera D."/>
            <person name="Hendrix R.W."/>
            <person name="Hatfull G.F."/>
        </authorList>
    </citation>
    <scope>NUCLEOTIDE SEQUENCE [LARGE SCALE GENOMIC DNA]</scope>
    <source>
        <strain evidence="9 10">DSM 27648</strain>
    </source>
</reference>
<evidence type="ECO:0000256" key="1">
    <source>
        <dbReference type="ARBA" id="ARBA00022679"/>
    </source>
</evidence>
<dbReference type="OrthoDB" id="5493726at2"/>
<evidence type="ECO:0000256" key="3">
    <source>
        <dbReference type="ARBA" id="ARBA00022777"/>
    </source>
</evidence>
<feature type="region of interest" description="Disordered" evidence="6">
    <location>
        <begin position="503"/>
        <end position="565"/>
    </location>
</feature>
<evidence type="ECO:0000256" key="2">
    <source>
        <dbReference type="ARBA" id="ARBA00022741"/>
    </source>
</evidence>
<dbReference type="InterPro" id="IPR011009">
    <property type="entry name" value="Kinase-like_dom_sf"/>
</dbReference>
<feature type="compositionally biased region" description="Low complexity" evidence="6">
    <location>
        <begin position="453"/>
        <end position="482"/>
    </location>
</feature>
<evidence type="ECO:0000313" key="10">
    <source>
        <dbReference type="Proteomes" id="UP000064967"/>
    </source>
</evidence>
<dbReference type="AlphaFoldDB" id="A0A0K1PUY8"/>
<dbReference type="InterPro" id="IPR000719">
    <property type="entry name" value="Prot_kinase_dom"/>
</dbReference>
<keyword evidence="1" id="KW-0808">Transferase</keyword>
<dbReference type="KEGG" id="llu:AKJ09_03855"/>
<dbReference type="PROSITE" id="PS50011">
    <property type="entry name" value="PROTEIN_KINASE_DOM"/>
    <property type="match status" value="1"/>
</dbReference>
<name>A0A0K1PUY8_9BACT</name>
<evidence type="ECO:0000256" key="5">
    <source>
        <dbReference type="PROSITE-ProRule" id="PRU10141"/>
    </source>
</evidence>
<keyword evidence="9" id="KW-0723">Serine/threonine-protein kinase</keyword>
<protein>
    <submittedName>
        <fullName evidence="9">Serine/threonine protein kinase</fullName>
    </submittedName>
</protein>
<keyword evidence="7" id="KW-1133">Transmembrane helix</keyword>
<feature type="compositionally biased region" description="Polar residues" evidence="6">
    <location>
        <begin position="388"/>
        <end position="412"/>
    </location>
</feature>
<feature type="transmembrane region" description="Helical" evidence="7">
    <location>
        <begin position="428"/>
        <end position="447"/>
    </location>
</feature>
<feature type="compositionally biased region" description="Basic residues" evidence="6">
    <location>
        <begin position="556"/>
        <end position="565"/>
    </location>
</feature>
<proteinExistence type="predicted"/>
<dbReference type="EMBL" id="CP012333">
    <property type="protein sequence ID" value="AKU97191.1"/>
    <property type="molecule type" value="Genomic_DNA"/>
</dbReference>
<feature type="region of interest" description="Disordered" evidence="6">
    <location>
        <begin position="297"/>
        <end position="316"/>
    </location>
</feature>
<evidence type="ECO:0000256" key="7">
    <source>
        <dbReference type="SAM" id="Phobius"/>
    </source>
</evidence>
<keyword evidence="7" id="KW-0812">Transmembrane</keyword>
<dbReference type="PROSITE" id="PS00107">
    <property type="entry name" value="PROTEIN_KINASE_ATP"/>
    <property type="match status" value="1"/>
</dbReference>
<dbReference type="InterPro" id="IPR017441">
    <property type="entry name" value="Protein_kinase_ATP_BS"/>
</dbReference>
<evidence type="ECO:0000256" key="4">
    <source>
        <dbReference type="ARBA" id="ARBA00022840"/>
    </source>
</evidence>
<evidence type="ECO:0000256" key="6">
    <source>
        <dbReference type="SAM" id="MobiDB-lite"/>
    </source>
</evidence>
<dbReference type="GO" id="GO:0005524">
    <property type="term" value="F:ATP binding"/>
    <property type="evidence" value="ECO:0007669"/>
    <property type="project" value="UniProtKB-UniRule"/>
</dbReference>
<dbReference type="InterPro" id="IPR008271">
    <property type="entry name" value="Ser/Thr_kinase_AS"/>
</dbReference>
<organism evidence="9 10">
    <name type="scientific">Labilithrix luteola</name>
    <dbReference type="NCBI Taxonomy" id="1391654"/>
    <lineage>
        <taxon>Bacteria</taxon>
        <taxon>Pseudomonadati</taxon>
        <taxon>Myxococcota</taxon>
        <taxon>Polyangia</taxon>
        <taxon>Polyangiales</taxon>
        <taxon>Labilitrichaceae</taxon>
        <taxon>Labilithrix</taxon>
    </lineage>
</organism>
<keyword evidence="4 5" id="KW-0067">ATP-binding</keyword>
<dbReference type="SMART" id="SM00220">
    <property type="entry name" value="S_TKc"/>
    <property type="match status" value="1"/>
</dbReference>